<comment type="caution">
    <text evidence="2">The sequence shown here is derived from an EMBL/GenBank/DDBJ whole genome shotgun (WGS) entry which is preliminary data.</text>
</comment>
<proteinExistence type="predicted"/>
<keyword evidence="3" id="KW-1185">Reference proteome</keyword>
<feature type="region of interest" description="Disordered" evidence="1">
    <location>
        <begin position="1"/>
        <end position="21"/>
    </location>
</feature>
<organism evidence="2 3">
    <name type="scientific">Staphylotrichum tortipilum</name>
    <dbReference type="NCBI Taxonomy" id="2831512"/>
    <lineage>
        <taxon>Eukaryota</taxon>
        <taxon>Fungi</taxon>
        <taxon>Dikarya</taxon>
        <taxon>Ascomycota</taxon>
        <taxon>Pezizomycotina</taxon>
        <taxon>Sordariomycetes</taxon>
        <taxon>Sordariomycetidae</taxon>
        <taxon>Sordariales</taxon>
        <taxon>Chaetomiaceae</taxon>
        <taxon>Staphylotrichum</taxon>
    </lineage>
</organism>
<accession>A0AAN6MKY7</accession>
<reference evidence="2" key="1">
    <citation type="journal article" date="2023" name="Mol. Phylogenet. Evol.">
        <title>Genome-scale phylogeny and comparative genomics of the fungal order Sordariales.</title>
        <authorList>
            <person name="Hensen N."/>
            <person name="Bonometti L."/>
            <person name="Westerberg I."/>
            <person name="Brannstrom I.O."/>
            <person name="Guillou S."/>
            <person name="Cros-Aarteil S."/>
            <person name="Calhoun S."/>
            <person name="Haridas S."/>
            <person name="Kuo A."/>
            <person name="Mondo S."/>
            <person name="Pangilinan J."/>
            <person name="Riley R."/>
            <person name="LaButti K."/>
            <person name="Andreopoulos B."/>
            <person name="Lipzen A."/>
            <person name="Chen C."/>
            <person name="Yan M."/>
            <person name="Daum C."/>
            <person name="Ng V."/>
            <person name="Clum A."/>
            <person name="Steindorff A."/>
            <person name="Ohm R.A."/>
            <person name="Martin F."/>
            <person name="Silar P."/>
            <person name="Natvig D.O."/>
            <person name="Lalanne C."/>
            <person name="Gautier V."/>
            <person name="Ament-Velasquez S.L."/>
            <person name="Kruys A."/>
            <person name="Hutchinson M.I."/>
            <person name="Powell A.J."/>
            <person name="Barry K."/>
            <person name="Miller A.N."/>
            <person name="Grigoriev I.V."/>
            <person name="Debuchy R."/>
            <person name="Gladieux P."/>
            <person name="Hiltunen Thoren M."/>
            <person name="Johannesson H."/>
        </authorList>
    </citation>
    <scope>NUCLEOTIDE SEQUENCE</scope>
    <source>
        <strain evidence="2">CBS 103.79</strain>
    </source>
</reference>
<gene>
    <name evidence="2" type="ORF">C8A05DRAFT_33476</name>
</gene>
<evidence type="ECO:0000313" key="3">
    <source>
        <dbReference type="Proteomes" id="UP001303889"/>
    </source>
</evidence>
<dbReference type="EMBL" id="MU855485">
    <property type="protein sequence ID" value="KAK3902821.1"/>
    <property type="molecule type" value="Genomic_DNA"/>
</dbReference>
<dbReference type="AlphaFoldDB" id="A0AAN6MKY7"/>
<evidence type="ECO:0000256" key="1">
    <source>
        <dbReference type="SAM" id="MobiDB-lite"/>
    </source>
</evidence>
<dbReference type="Proteomes" id="UP001303889">
    <property type="component" value="Unassembled WGS sequence"/>
</dbReference>
<name>A0AAN6MKY7_9PEZI</name>
<sequence>MATSDVDPSAPCSRVPDMHVSPNEGTAKEVLAPLIAKITCQLVHMIQRYPDAPAVFNAFCKTFDAARLALTTISMSLQGRFKAVDRRSLNYWAYETKSIENSTGASRSLGFQDEAGIQIKCTKTQVAPAEKIIEEKTAVFDETKMGGSPWATPSKV</sequence>
<protein>
    <submittedName>
        <fullName evidence="2">Uncharacterized protein</fullName>
    </submittedName>
</protein>
<reference evidence="2" key="2">
    <citation type="submission" date="2023-05" db="EMBL/GenBank/DDBJ databases">
        <authorList>
            <consortium name="Lawrence Berkeley National Laboratory"/>
            <person name="Steindorff A."/>
            <person name="Hensen N."/>
            <person name="Bonometti L."/>
            <person name="Westerberg I."/>
            <person name="Brannstrom I.O."/>
            <person name="Guillou S."/>
            <person name="Cros-Aarteil S."/>
            <person name="Calhoun S."/>
            <person name="Haridas S."/>
            <person name="Kuo A."/>
            <person name="Mondo S."/>
            <person name="Pangilinan J."/>
            <person name="Riley R."/>
            <person name="Labutti K."/>
            <person name="Andreopoulos B."/>
            <person name="Lipzen A."/>
            <person name="Chen C."/>
            <person name="Yanf M."/>
            <person name="Daum C."/>
            <person name="Ng V."/>
            <person name="Clum A."/>
            <person name="Ohm R."/>
            <person name="Martin F."/>
            <person name="Silar P."/>
            <person name="Natvig D."/>
            <person name="Lalanne C."/>
            <person name="Gautier V."/>
            <person name="Ament-Velasquez S.L."/>
            <person name="Kruys A."/>
            <person name="Hutchinson M.I."/>
            <person name="Powell A.J."/>
            <person name="Barry K."/>
            <person name="Miller A.N."/>
            <person name="Grigoriev I.V."/>
            <person name="Debuchy R."/>
            <person name="Gladieux P."/>
            <person name="Thoren M.H."/>
            <person name="Johannesson H."/>
        </authorList>
    </citation>
    <scope>NUCLEOTIDE SEQUENCE</scope>
    <source>
        <strain evidence="2">CBS 103.79</strain>
    </source>
</reference>
<evidence type="ECO:0000313" key="2">
    <source>
        <dbReference type="EMBL" id="KAK3902821.1"/>
    </source>
</evidence>